<keyword evidence="2 4" id="KW-0342">GTP-binding</keyword>
<evidence type="ECO:0000313" key="7">
    <source>
        <dbReference type="Proteomes" id="UP001652661"/>
    </source>
</evidence>
<dbReference type="InterPro" id="IPR030379">
    <property type="entry name" value="G_SEPTIN_dom"/>
</dbReference>
<dbReference type="Proteomes" id="UP001652661">
    <property type="component" value="Chromosome 2R"/>
</dbReference>
<feature type="domain" description="Septin-type G" evidence="6">
    <location>
        <begin position="43"/>
        <end position="309"/>
    </location>
</feature>
<evidence type="ECO:0000256" key="2">
    <source>
        <dbReference type="ARBA" id="ARBA00023134"/>
    </source>
</evidence>
<reference evidence="7" key="1">
    <citation type="submission" date="2025-05" db="UniProtKB">
        <authorList>
            <consortium name="RefSeq"/>
        </authorList>
    </citation>
    <scope>NUCLEOTIDE SEQUENCE [LARGE SCALE GENOMIC DNA]</scope>
    <source>
        <strain evidence="7">14028-0561.14</strain>
    </source>
</reference>
<accession>A0ABM4GDB7</accession>
<sequence length="426" mass="48571">MVNITAENKTPAVATPGPRQLQLGGHVGFDTLPDQLVNKSVQNGFGFNILCIGETALGKSTLMDTLFNTSFGATPSTHNLPNVKLKAQTYELQESSVRLKLTICDTIGYGDQVNKADSYKALVEYVDCQFEAYLQEELKIQRSMASAHDSRVHACLYFICPTGHGLKAMDLACMKQLDTRVNIIPVIAKADTISKSELAGFKERIMDELRRNKVSIYQFPTDDETVADTNKSMNGELPFAVVGSTEFVKVAGKLVRARQYPWGSVHIENETHCDFVKLREMLIRTNMEDLRELTHTRHYELFRQRRLQQMGFVDVDSNNQPVSFQQTFESKRTGHLASLQAKEEEVRQMFVQRVKQKENELKDSEKELHSKFEKLKREHLEEKTKLEEARRLLEEECQELQRRKQQLSNGNGNGNHMLTLGRGKKK</sequence>
<reference evidence="8" key="2">
    <citation type="submission" date="2025-08" db="UniProtKB">
        <authorList>
            <consortium name="RefSeq"/>
        </authorList>
    </citation>
    <scope>IDENTIFICATION</scope>
    <source>
        <strain evidence="8">14028-0561.14</strain>
        <tissue evidence="8">Whole fly</tissue>
    </source>
</reference>
<evidence type="ECO:0000256" key="4">
    <source>
        <dbReference type="RuleBase" id="RU004560"/>
    </source>
</evidence>
<organism evidence="7 8">
    <name type="scientific">Drosophila kikkawai</name>
    <name type="common">Fruit fly</name>
    <dbReference type="NCBI Taxonomy" id="30033"/>
    <lineage>
        <taxon>Eukaryota</taxon>
        <taxon>Metazoa</taxon>
        <taxon>Ecdysozoa</taxon>
        <taxon>Arthropoda</taxon>
        <taxon>Hexapoda</taxon>
        <taxon>Insecta</taxon>
        <taxon>Pterygota</taxon>
        <taxon>Neoptera</taxon>
        <taxon>Endopterygota</taxon>
        <taxon>Diptera</taxon>
        <taxon>Brachycera</taxon>
        <taxon>Muscomorpha</taxon>
        <taxon>Ephydroidea</taxon>
        <taxon>Drosophilidae</taxon>
        <taxon>Drosophila</taxon>
        <taxon>Sophophora</taxon>
    </lineage>
</organism>
<dbReference type="SUPFAM" id="SSF52540">
    <property type="entry name" value="P-loop containing nucleoside triphosphate hydrolases"/>
    <property type="match status" value="1"/>
</dbReference>
<protein>
    <recommendedName>
        <fullName evidence="3">Septin</fullName>
    </recommendedName>
</protein>
<evidence type="ECO:0000313" key="8">
    <source>
        <dbReference type="RefSeq" id="XP_070140711.1"/>
    </source>
</evidence>
<keyword evidence="1 4" id="KW-0547">Nucleotide-binding</keyword>
<evidence type="ECO:0000256" key="3">
    <source>
        <dbReference type="PIRNR" id="PIRNR006698"/>
    </source>
</evidence>
<comment type="similarity">
    <text evidence="3 4">Belongs to the TRAFAC class TrmE-Era-EngA-EngB-Septin-like GTPase superfamily. Septin GTPase family.</text>
</comment>
<dbReference type="InterPro" id="IPR027417">
    <property type="entry name" value="P-loop_NTPase"/>
</dbReference>
<evidence type="ECO:0000256" key="5">
    <source>
        <dbReference type="SAM" id="MobiDB-lite"/>
    </source>
</evidence>
<feature type="region of interest" description="Disordered" evidence="5">
    <location>
        <begin position="401"/>
        <end position="426"/>
    </location>
</feature>
<dbReference type="CDD" id="cd01850">
    <property type="entry name" value="CDC_Septin"/>
    <property type="match status" value="1"/>
</dbReference>
<dbReference type="GeneID" id="108076637"/>
<dbReference type="RefSeq" id="XP_070140711.1">
    <property type="nucleotide sequence ID" value="XM_070284610.1"/>
</dbReference>
<evidence type="ECO:0000256" key="1">
    <source>
        <dbReference type="ARBA" id="ARBA00022741"/>
    </source>
</evidence>
<dbReference type="PROSITE" id="PS51719">
    <property type="entry name" value="G_SEPTIN"/>
    <property type="match status" value="1"/>
</dbReference>
<keyword evidence="7" id="KW-1185">Reference proteome</keyword>
<evidence type="ECO:0000259" key="6">
    <source>
        <dbReference type="PROSITE" id="PS51719"/>
    </source>
</evidence>
<gene>
    <name evidence="8" type="primary">Septin5</name>
</gene>
<dbReference type="Gene3D" id="3.40.50.300">
    <property type="entry name" value="P-loop containing nucleotide triphosphate hydrolases"/>
    <property type="match status" value="1"/>
</dbReference>
<dbReference type="InterPro" id="IPR016491">
    <property type="entry name" value="Septin"/>
</dbReference>
<proteinExistence type="inferred from homology"/>
<dbReference type="PANTHER" id="PTHR18884">
    <property type="entry name" value="SEPTIN"/>
    <property type="match status" value="1"/>
</dbReference>
<dbReference type="PIRSF" id="PIRSF006698">
    <property type="entry name" value="Septin"/>
    <property type="match status" value="1"/>
</dbReference>
<name>A0ABM4GDB7_DROKI</name>
<dbReference type="Pfam" id="PF00735">
    <property type="entry name" value="Septin"/>
    <property type="match status" value="1"/>
</dbReference>